<sequence>MRNTSHIIWACPTYVFSRSPMKTRLGSKFDNLPEYKYMALEPGYNSRLVEIQPGSPKDALRISIVQTRFDVAYEALSWCWGSECETAPVVVEEARSKYELKFRSKSTLYVKPTLEKAMHSLRLKKDIRRIWIDAVCINQHDDTEKSIQVRNMANIYRQARSVCIWLPVENAADTAKMIKGTRTSKTLQKLMRYREAGRSDISDLLRSPWFGRRWIVPEVSLAPQATMVLGSDQEVDWDSFARFFILLLEYYESNHDRPTSDMDSTVETDTLVFYNSPSHKLVELVSNLRIASDPAKSLPAHVLEDVLCLCADFRCQRGQDIIYALLPLGSDVHTSSPGQASGDSDTEPTMHSFTVDYTRTTLEVYQDFVQFAVRSALGRTDVILRHWAPLDIGDLDYGQETPYLSWLRPPPPTGRDGDHRTVRQRELTGTAENPLFFAAGTPEHWATPDRDSLFPINGRLRIESLILDTITSTLRSNTETISRAWPIYAGWLDTTQPPPDHFWQTLVAGLDFNNKPLSGSASSTNRKQNNTLRTACHDAFRLYGPDFRLYSSFVSEVVLFELKRVFWPGTDDDSHMANSPMALRERWRHLNLPLRHPDQQLRIVQVLRRIAADGFVGLPFLQSAEVADFSPLRYPLSSTAQRFLREEVLQAIDMEAMLEAARYRRLVHATTLGRSLFRSGSEIMELFGLVPSEAVVGDLICIIRGCSVPVVLRRLPPREDSDDDGYTIVGEAYVYGLMNGEALALNRPWRGIEIW</sequence>
<evidence type="ECO:0000313" key="2">
    <source>
        <dbReference type="EMBL" id="KAK3315407.1"/>
    </source>
</evidence>
<gene>
    <name evidence="2" type="ORF">B0H66DRAFT_344315</name>
</gene>
<proteinExistence type="predicted"/>
<comment type="caution">
    <text evidence="2">The sequence shown here is derived from an EMBL/GenBank/DDBJ whole genome shotgun (WGS) entry which is preliminary data.</text>
</comment>
<dbReference type="PANTHER" id="PTHR24148">
    <property type="entry name" value="ANKYRIN REPEAT DOMAIN-CONTAINING PROTEIN 39 HOMOLOG-RELATED"/>
    <property type="match status" value="1"/>
</dbReference>
<feature type="domain" description="Heterokaryon incompatibility" evidence="1">
    <location>
        <begin position="73"/>
        <end position="218"/>
    </location>
</feature>
<dbReference type="Pfam" id="PF06985">
    <property type="entry name" value="HET"/>
    <property type="match status" value="1"/>
</dbReference>
<protein>
    <submittedName>
        <fullName evidence="2">Heterokaryon incompatibility protein-domain-containing protein</fullName>
    </submittedName>
</protein>
<dbReference type="Proteomes" id="UP001283341">
    <property type="component" value="Unassembled WGS sequence"/>
</dbReference>
<accession>A0AAE0M190</accession>
<organism evidence="2 3">
    <name type="scientific">Apodospora peruviana</name>
    <dbReference type="NCBI Taxonomy" id="516989"/>
    <lineage>
        <taxon>Eukaryota</taxon>
        <taxon>Fungi</taxon>
        <taxon>Dikarya</taxon>
        <taxon>Ascomycota</taxon>
        <taxon>Pezizomycotina</taxon>
        <taxon>Sordariomycetes</taxon>
        <taxon>Sordariomycetidae</taxon>
        <taxon>Sordariales</taxon>
        <taxon>Lasiosphaeriaceae</taxon>
        <taxon>Apodospora</taxon>
    </lineage>
</organism>
<name>A0AAE0M190_9PEZI</name>
<dbReference type="Pfam" id="PF26639">
    <property type="entry name" value="Het-6_barrel"/>
    <property type="match status" value="1"/>
</dbReference>
<dbReference type="AlphaFoldDB" id="A0AAE0M190"/>
<evidence type="ECO:0000313" key="3">
    <source>
        <dbReference type="Proteomes" id="UP001283341"/>
    </source>
</evidence>
<reference evidence="2" key="1">
    <citation type="journal article" date="2023" name="Mol. Phylogenet. Evol.">
        <title>Genome-scale phylogeny and comparative genomics of the fungal order Sordariales.</title>
        <authorList>
            <person name="Hensen N."/>
            <person name="Bonometti L."/>
            <person name="Westerberg I."/>
            <person name="Brannstrom I.O."/>
            <person name="Guillou S."/>
            <person name="Cros-Aarteil S."/>
            <person name="Calhoun S."/>
            <person name="Haridas S."/>
            <person name="Kuo A."/>
            <person name="Mondo S."/>
            <person name="Pangilinan J."/>
            <person name="Riley R."/>
            <person name="LaButti K."/>
            <person name="Andreopoulos B."/>
            <person name="Lipzen A."/>
            <person name="Chen C."/>
            <person name="Yan M."/>
            <person name="Daum C."/>
            <person name="Ng V."/>
            <person name="Clum A."/>
            <person name="Steindorff A."/>
            <person name="Ohm R.A."/>
            <person name="Martin F."/>
            <person name="Silar P."/>
            <person name="Natvig D.O."/>
            <person name="Lalanne C."/>
            <person name="Gautier V."/>
            <person name="Ament-Velasquez S.L."/>
            <person name="Kruys A."/>
            <person name="Hutchinson M.I."/>
            <person name="Powell A.J."/>
            <person name="Barry K."/>
            <person name="Miller A.N."/>
            <person name="Grigoriev I.V."/>
            <person name="Debuchy R."/>
            <person name="Gladieux P."/>
            <person name="Hiltunen Thoren M."/>
            <person name="Johannesson H."/>
        </authorList>
    </citation>
    <scope>NUCLEOTIDE SEQUENCE</scope>
    <source>
        <strain evidence="2">CBS 118394</strain>
    </source>
</reference>
<dbReference type="PANTHER" id="PTHR24148:SF64">
    <property type="entry name" value="HETEROKARYON INCOMPATIBILITY DOMAIN-CONTAINING PROTEIN"/>
    <property type="match status" value="1"/>
</dbReference>
<keyword evidence="3" id="KW-1185">Reference proteome</keyword>
<dbReference type="InterPro" id="IPR052895">
    <property type="entry name" value="HetReg/Transcr_Mod"/>
</dbReference>
<evidence type="ECO:0000259" key="1">
    <source>
        <dbReference type="Pfam" id="PF06985"/>
    </source>
</evidence>
<dbReference type="InterPro" id="IPR010730">
    <property type="entry name" value="HET"/>
</dbReference>
<reference evidence="2" key="2">
    <citation type="submission" date="2023-06" db="EMBL/GenBank/DDBJ databases">
        <authorList>
            <consortium name="Lawrence Berkeley National Laboratory"/>
            <person name="Haridas S."/>
            <person name="Hensen N."/>
            <person name="Bonometti L."/>
            <person name="Westerberg I."/>
            <person name="Brannstrom I.O."/>
            <person name="Guillou S."/>
            <person name="Cros-Aarteil S."/>
            <person name="Calhoun S."/>
            <person name="Kuo A."/>
            <person name="Mondo S."/>
            <person name="Pangilinan J."/>
            <person name="Riley R."/>
            <person name="Labutti K."/>
            <person name="Andreopoulos B."/>
            <person name="Lipzen A."/>
            <person name="Chen C."/>
            <person name="Yanf M."/>
            <person name="Daum C."/>
            <person name="Ng V."/>
            <person name="Clum A."/>
            <person name="Steindorff A."/>
            <person name="Ohm R."/>
            <person name="Martin F."/>
            <person name="Silar P."/>
            <person name="Natvig D."/>
            <person name="Lalanne C."/>
            <person name="Gautier V."/>
            <person name="Ament-Velasquez S.L."/>
            <person name="Kruys A."/>
            <person name="Hutchinson M.I."/>
            <person name="Powell A.J."/>
            <person name="Barry K."/>
            <person name="Miller A.N."/>
            <person name="Grigoriev I.V."/>
            <person name="Debuchy R."/>
            <person name="Gladieux P."/>
            <person name="Thoren M.H."/>
            <person name="Johannesson H."/>
        </authorList>
    </citation>
    <scope>NUCLEOTIDE SEQUENCE</scope>
    <source>
        <strain evidence="2">CBS 118394</strain>
    </source>
</reference>
<dbReference type="EMBL" id="JAUEDM010000006">
    <property type="protein sequence ID" value="KAK3315407.1"/>
    <property type="molecule type" value="Genomic_DNA"/>
</dbReference>